<evidence type="ECO:0000313" key="2">
    <source>
        <dbReference type="EMBL" id="AHA64271.1"/>
    </source>
</evidence>
<sequence length="43" mass="4471">MEASPLMSNGVSLAVKPGNTGSGTRITPKQGVLAYTFGPRTDY</sequence>
<feature type="region of interest" description="Disordered" evidence="1">
    <location>
        <begin position="1"/>
        <end position="27"/>
    </location>
</feature>
<dbReference type="Proteomes" id="UP000031647">
    <property type="component" value="Chromosome"/>
</dbReference>
<proteinExistence type="predicted"/>
<dbReference type="KEGG" id="sdz:Asd1617_01444"/>
<gene>
    <name evidence="2" type="ORF">Asd1617_01444</name>
</gene>
<evidence type="ECO:0000256" key="1">
    <source>
        <dbReference type="SAM" id="MobiDB-lite"/>
    </source>
</evidence>
<dbReference type="HOGENOM" id="CLU_3239578_0_0_6"/>
<evidence type="ECO:0000313" key="3">
    <source>
        <dbReference type="Proteomes" id="UP000031647"/>
    </source>
</evidence>
<organism evidence="2 3">
    <name type="scientific">Shigella dysenteriae 1617</name>
    <dbReference type="NCBI Taxonomy" id="754093"/>
    <lineage>
        <taxon>Bacteria</taxon>
        <taxon>Pseudomonadati</taxon>
        <taxon>Pseudomonadota</taxon>
        <taxon>Gammaproteobacteria</taxon>
        <taxon>Enterobacterales</taxon>
        <taxon>Enterobacteriaceae</taxon>
        <taxon>Shigella</taxon>
    </lineage>
</organism>
<accession>A0A0A6ZRP6</accession>
<reference evidence="2 3" key="1">
    <citation type="submission" date="2013-09" db="EMBL/GenBank/DDBJ databases">
        <title>Comparative genomics of Sd1617 to representative strains in evaluating its pathogenesis.</title>
        <authorList>
            <person name="Aksomboon Vongsawan A."/>
            <person name="Kapatral V."/>
            <person name="Vaisvil B."/>
            <person name="Serichantalergs O."/>
            <person name="Hale T.L."/>
            <person name="Mason C.J."/>
        </authorList>
    </citation>
    <scope>NUCLEOTIDE SEQUENCE [LARGE SCALE GENOMIC DNA]</scope>
    <source>
        <strain evidence="2 3">1617</strain>
    </source>
</reference>
<dbReference type="AlphaFoldDB" id="A0A0A6ZRP6"/>
<feature type="compositionally biased region" description="Polar residues" evidence="1">
    <location>
        <begin position="1"/>
        <end position="11"/>
    </location>
</feature>
<dbReference type="PATRIC" id="fig|754093.4.peg.1414"/>
<dbReference type="EMBL" id="CP006736">
    <property type="protein sequence ID" value="AHA64271.1"/>
    <property type="molecule type" value="Genomic_DNA"/>
</dbReference>
<name>A0A0A6ZRP6_SHIDY</name>
<protein>
    <submittedName>
        <fullName evidence="2">Uncharacterized protein</fullName>
    </submittedName>
</protein>